<organism evidence="1 2">
    <name type="scientific">Cercophora scortea</name>
    <dbReference type="NCBI Taxonomy" id="314031"/>
    <lineage>
        <taxon>Eukaryota</taxon>
        <taxon>Fungi</taxon>
        <taxon>Dikarya</taxon>
        <taxon>Ascomycota</taxon>
        <taxon>Pezizomycotina</taxon>
        <taxon>Sordariomycetes</taxon>
        <taxon>Sordariomycetidae</taxon>
        <taxon>Sordariales</taxon>
        <taxon>Lasiosphaeriaceae</taxon>
        <taxon>Cercophora</taxon>
    </lineage>
</organism>
<reference evidence="1" key="1">
    <citation type="journal article" date="2023" name="Mol. Phylogenet. Evol.">
        <title>Genome-scale phylogeny and comparative genomics of the fungal order Sordariales.</title>
        <authorList>
            <person name="Hensen N."/>
            <person name="Bonometti L."/>
            <person name="Westerberg I."/>
            <person name="Brannstrom I.O."/>
            <person name="Guillou S."/>
            <person name="Cros-Aarteil S."/>
            <person name="Calhoun S."/>
            <person name="Haridas S."/>
            <person name="Kuo A."/>
            <person name="Mondo S."/>
            <person name="Pangilinan J."/>
            <person name="Riley R."/>
            <person name="LaButti K."/>
            <person name="Andreopoulos B."/>
            <person name="Lipzen A."/>
            <person name="Chen C."/>
            <person name="Yan M."/>
            <person name="Daum C."/>
            <person name="Ng V."/>
            <person name="Clum A."/>
            <person name="Steindorff A."/>
            <person name="Ohm R.A."/>
            <person name="Martin F."/>
            <person name="Silar P."/>
            <person name="Natvig D.O."/>
            <person name="Lalanne C."/>
            <person name="Gautier V."/>
            <person name="Ament-Velasquez S.L."/>
            <person name="Kruys A."/>
            <person name="Hutchinson M.I."/>
            <person name="Powell A.J."/>
            <person name="Barry K."/>
            <person name="Miller A.N."/>
            <person name="Grigoriev I.V."/>
            <person name="Debuchy R."/>
            <person name="Gladieux P."/>
            <person name="Hiltunen Thoren M."/>
            <person name="Johannesson H."/>
        </authorList>
    </citation>
    <scope>NUCLEOTIDE SEQUENCE</scope>
    <source>
        <strain evidence="1">SMH4131-1</strain>
    </source>
</reference>
<evidence type="ECO:0000313" key="1">
    <source>
        <dbReference type="EMBL" id="KAK3337638.1"/>
    </source>
</evidence>
<protein>
    <submittedName>
        <fullName evidence="1">Uncharacterized protein</fullName>
    </submittedName>
</protein>
<name>A0AAE0MMZ3_9PEZI</name>
<accession>A0AAE0MMZ3</accession>
<dbReference type="EMBL" id="JAUEPO010000001">
    <property type="protein sequence ID" value="KAK3337638.1"/>
    <property type="molecule type" value="Genomic_DNA"/>
</dbReference>
<reference evidence="1" key="2">
    <citation type="submission" date="2023-06" db="EMBL/GenBank/DDBJ databases">
        <authorList>
            <consortium name="Lawrence Berkeley National Laboratory"/>
            <person name="Haridas S."/>
            <person name="Hensen N."/>
            <person name="Bonometti L."/>
            <person name="Westerberg I."/>
            <person name="Brannstrom I.O."/>
            <person name="Guillou S."/>
            <person name="Cros-Aarteil S."/>
            <person name="Calhoun S."/>
            <person name="Kuo A."/>
            <person name="Mondo S."/>
            <person name="Pangilinan J."/>
            <person name="Riley R."/>
            <person name="Labutti K."/>
            <person name="Andreopoulos B."/>
            <person name="Lipzen A."/>
            <person name="Chen C."/>
            <person name="Yanf M."/>
            <person name="Daum C."/>
            <person name="Ng V."/>
            <person name="Clum A."/>
            <person name="Steindorff A."/>
            <person name="Ohm R."/>
            <person name="Martin F."/>
            <person name="Silar P."/>
            <person name="Natvig D."/>
            <person name="Lalanne C."/>
            <person name="Gautier V."/>
            <person name="Ament-Velasquez S.L."/>
            <person name="Kruys A."/>
            <person name="Hutchinson M.I."/>
            <person name="Powell A.J."/>
            <person name="Barry K."/>
            <person name="Miller A.N."/>
            <person name="Grigoriev I.V."/>
            <person name="Debuchy R."/>
            <person name="Gladieux P."/>
            <person name="Thoren M.H."/>
            <person name="Johannesson H."/>
        </authorList>
    </citation>
    <scope>NUCLEOTIDE SEQUENCE</scope>
    <source>
        <strain evidence="1">SMH4131-1</strain>
    </source>
</reference>
<comment type="caution">
    <text evidence="1">The sequence shown here is derived from an EMBL/GenBank/DDBJ whole genome shotgun (WGS) entry which is preliminary data.</text>
</comment>
<sequence length="238" mass="26454">MAGSRKQRRPPCHLFGGPSHAEPRWWFQSLDCLLVWLSGCFVFPTRLTKPSDGCSCPVCITRLRHHYCNCHHTSLLTSSGGGISTDAPWASDTLVRASHHIDRLWLAIPHGTIHPSRPAADQRANPTHPGREFSLEGSAKHWLWLDRPPWDAMPVLCPMLTAREIAASRPNWALVGERLHPWSFSSAAIFPSYCPTLAAVEVDWSPVALAGGLLRGYRTKRCQTRASEPLFFSSALSC</sequence>
<gene>
    <name evidence="1" type="ORF">B0T19DRAFT_80157</name>
</gene>
<dbReference type="Proteomes" id="UP001286456">
    <property type="component" value="Unassembled WGS sequence"/>
</dbReference>
<dbReference type="AlphaFoldDB" id="A0AAE0MMZ3"/>
<evidence type="ECO:0000313" key="2">
    <source>
        <dbReference type="Proteomes" id="UP001286456"/>
    </source>
</evidence>
<proteinExistence type="predicted"/>
<keyword evidence="2" id="KW-1185">Reference proteome</keyword>